<protein>
    <submittedName>
        <fullName evidence="2">Uncharacterized protein</fullName>
    </submittedName>
</protein>
<dbReference type="EMBL" id="JANPWB010000011">
    <property type="protein sequence ID" value="KAJ1122672.1"/>
    <property type="molecule type" value="Genomic_DNA"/>
</dbReference>
<proteinExistence type="predicted"/>
<evidence type="ECO:0000313" key="2">
    <source>
        <dbReference type="EMBL" id="KAJ1122672.1"/>
    </source>
</evidence>
<dbReference type="Proteomes" id="UP001066276">
    <property type="component" value="Chromosome 7"/>
</dbReference>
<organism evidence="2 3">
    <name type="scientific">Pleurodeles waltl</name>
    <name type="common">Iberian ribbed newt</name>
    <dbReference type="NCBI Taxonomy" id="8319"/>
    <lineage>
        <taxon>Eukaryota</taxon>
        <taxon>Metazoa</taxon>
        <taxon>Chordata</taxon>
        <taxon>Craniata</taxon>
        <taxon>Vertebrata</taxon>
        <taxon>Euteleostomi</taxon>
        <taxon>Amphibia</taxon>
        <taxon>Batrachia</taxon>
        <taxon>Caudata</taxon>
        <taxon>Salamandroidea</taxon>
        <taxon>Salamandridae</taxon>
        <taxon>Pleurodelinae</taxon>
        <taxon>Pleurodeles</taxon>
    </lineage>
</organism>
<sequence length="102" mass="11274">MPNQEERATSEATGREAEGSLQLRKETRQSETEVERPEEDQLGGQENPGRNSTLSWQEGRGSFRYVTTYAAVIGGQQDKGHSSEESLGTNEKACAPEWTLSN</sequence>
<feature type="region of interest" description="Disordered" evidence="1">
    <location>
        <begin position="76"/>
        <end position="102"/>
    </location>
</feature>
<accession>A0AAV7P5Y1</accession>
<feature type="region of interest" description="Disordered" evidence="1">
    <location>
        <begin position="1"/>
        <end position="58"/>
    </location>
</feature>
<keyword evidence="3" id="KW-1185">Reference proteome</keyword>
<gene>
    <name evidence="2" type="ORF">NDU88_001157</name>
</gene>
<name>A0AAV7P5Y1_PLEWA</name>
<comment type="caution">
    <text evidence="2">The sequence shown here is derived from an EMBL/GenBank/DDBJ whole genome shotgun (WGS) entry which is preliminary data.</text>
</comment>
<evidence type="ECO:0000313" key="3">
    <source>
        <dbReference type="Proteomes" id="UP001066276"/>
    </source>
</evidence>
<dbReference type="AlphaFoldDB" id="A0AAV7P5Y1"/>
<feature type="compositionally biased region" description="Basic and acidic residues" evidence="1">
    <location>
        <begin position="1"/>
        <end position="35"/>
    </location>
</feature>
<evidence type="ECO:0000256" key="1">
    <source>
        <dbReference type="SAM" id="MobiDB-lite"/>
    </source>
</evidence>
<reference evidence="2" key="1">
    <citation type="journal article" date="2022" name="bioRxiv">
        <title>Sequencing and chromosome-scale assembly of the giantPleurodeles waltlgenome.</title>
        <authorList>
            <person name="Brown T."/>
            <person name="Elewa A."/>
            <person name="Iarovenko S."/>
            <person name="Subramanian E."/>
            <person name="Araus A.J."/>
            <person name="Petzold A."/>
            <person name="Susuki M."/>
            <person name="Suzuki K.-i.T."/>
            <person name="Hayashi T."/>
            <person name="Toyoda A."/>
            <person name="Oliveira C."/>
            <person name="Osipova E."/>
            <person name="Leigh N.D."/>
            <person name="Simon A."/>
            <person name="Yun M.H."/>
        </authorList>
    </citation>
    <scope>NUCLEOTIDE SEQUENCE</scope>
    <source>
        <strain evidence="2">20211129_DDA</strain>
        <tissue evidence="2">Liver</tissue>
    </source>
</reference>